<dbReference type="STRING" id="1314771.A0A197JC47"/>
<dbReference type="AlphaFoldDB" id="A0A197JC47"/>
<dbReference type="EMBL" id="KV442148">
    <property type="protein sequence ID" value="OAQ22675.1"/>
    <property type="molecule type" value="Genomic_DNA"/>
</dbReference>
<evidence type="ECO:0000313" key="3">
    <source>
        <dbReference type="Proteomes" id="UP000078512"/>
    </source>
</evidence>
<gene>
    <name evidence="2" type="ORF">K457DRAFT_84423</name>
</gene>
<proteinExistence type="predicted"/>
<feature type="non-terminal residue" evidence="2">
    <location>
        <position position="227"/>
    </location>
</feature>
<reference evidence="2 3" key="1">
    <citation type="submission" date="2016-05" db="EMBL/GenBank/DDBJ databases">
        <title>Genome sequencing reveals origins of a unique bacterial endosymbiosis in the earliest lineages of terrestrial Fungi.</title>
        <authorList>
            <consortium name="DOE Joint Genome Institute"/>
            <person name="Uehling J."/>
            <person name="Gryganskyi A."/>
            <person name="Hameed K."/>
            <person name="Tschaplinski T."/>
            <person name="Misztal P."/>
            <person name="Wu S."/>
            <person name="Desiro A."/>
            <person name="Vande Pol N."/>
            <person name="Du Z.-Y."/>
            <person name="Zienkiewicz A."/>
            <person name="Zienkiewicz K."/>
            <person name="Morin E."/>
            <person name="Tisserant E."/>
            <person name="Splivallo R."/>
            <person name="Hainaut M."/>
            <person name="Henrissat B."/>
            <person name="Ohm R."/>
            <person name="Kuo A."/>
            <person name="Yan J."/>
            <person name="Lipzen A."/>
            <person name="Nolan M."/>
            <person name="Labutti K."/>
            <person name="Barry K."/>
            <person name="Goldstein A."/>
            <person name="Labbe J."/>
            <person name="Schadt C."/>
            <person name="Tuskan G."/>
            <person name="Grigoriev I."/>
            <person name="Martin F."/>
            <person name="Vilgalys R."/>
            <person name="Bonito G."/>
        </authorList>
    </citation>
    <scope>NUCLEOTIDE SEQUENCE [LARGE SCALE GENOMIC DNA]</scope>
    <source>
        <strain evidence="2 3">AG-77</strain>
    </source>
</reference>
<dbReference type="InterPro" id="IPR025476">
    <property type="entry name" value="Helitron_helicase-like"/>
</dbReference>
<organism evidence="2 3">
    <name type="scientific">Linnemannia elongata AG-77</name>
    <dbReference type="NCBI Taxonomy" id="1314771"/>
    <lineage>
        <taxon>Eukaryota</taxon>
        <taxon>Fungi</taxon>
        <taxon>Fungi incertae sedis</taxon>
        <taxon>Mucoromycota</taxon>
        <taxon>Mortierellomycotina</taxon>
        <taxon>Mortierellomycetes</taxon>
        <taxon>Mortierellales</taxon>
        <taxon>Mortierellaceae</taxon>
        <taxon>Linnemannia</taxon>
    </lineage>
</organism>
<dbReference type="Proteomes" id="UP000078512">
    <property type="component" value="Unassembled WGS sequence"/>
</dbReference>
<sequence length="227" mass="26360">MVSAEGRLKQGASLALPPTIRSSFKYKRALYTKFKTMMDSKGTPTIFGTFTCNLAKPIYQNIVQQFYGNTDDILRDPYLIALAFNRDWKDFMNFMRSTWGDKYCGGVTAYCHVVEFQFRGLPHCHFCLWTNKIVDEMIASDVIVATIPQDDDNRYFDEIGECLADLVLRHQIHHCRIYCEKDDPRRGPHCRFGYPKAPRYGPTTYDAETNRFVYHRDADAARVNTYN</sequence>
<keyword evidence="3" id="KW-1185">Reference proteome</keyword>
<evidence type="ECO:0000313" key="2">
    <source>
        <dbReference type="EMBL" id="OAQ22675.1"/>
    </source>
</evidence>
<evidence type="ECO:0000259" key="1">
    <source>
        <dbReference type="Pfam" id="PF14214"/>
    </source>
</evidence>
<protein>
    <recommendedName>
        <fullName evidence="1">Helitron helicase-like domain-containing protein</fullName>
    </recommendedName>
</protein>
<dbReference type="Pfam" id="PF14214">
    <property type="entry name" value="Helitron_like_N"/>
    <property type="match status" value="1"/>
</dbReference>
<name>A0A197JC47_9FUNG</name>
<dbReference type="OrthoDB" id="2449559at2759"/>
<feature type="domain" description="Helitron helicase-like" evidence="1">
    <location>
        <begin position="7"/>
        <end position="126"/>
    </location>
</feature>
<accession>A0A197JC47</accession>